<evidence type="ECO:0000313" key="2">
    <source>
        <dbReference type="Proteomes" id="UP000198512"/>
    </source>
</evidence>
<name>A0ABY1BR19_9PSED</name>
<comment type="caution">
    <text evidence="1">The sequence shown here is derived from an EMBL/GenBank/DDBJ whole genome shotgun (WGS) entry which is preliminary data.</text>
</comment>
<sequence>MKSIYSQAWKRIVITFDDETCEPVEAATMGEVSDEEIELAILAASGPMQGWELEFVA</sequence>
<reference evidence="1 2" key="1">
    <citation type="submission" date="2016-10" db="EMBL/GenBank/DDBJ databases">
        <authorList>
            <person name="Varghese N."/>
            <person name="Submissions S."/>
        </authorList>
    </citation>
    <scope>NUCLEOTIDE SEQUENCE [LARGE SCALE GENOMIC DNA]</scope>
    <source>
        <strain evidence="1 2">CIP 109853</strain>
    </source>
</reference>
<accession>A0ABY1BR19</accession>
<evidence type="ECO:0000313" key="1">
    <source>
        <dbReference type="EMBL" id="SER41676.1"/>
    </source>
</evidence>
<dbReference type="EMBL" id="FOFP01000028">
    <property type="protein sequence ID" value="SER41676.1"/>
    <property type="molecule type" value="Genomic_DNA"/>
</dbReference>
<proteinExistence type="predicted"/>
<organism evidence="1 2">
    <name type="scientific">Pseudomonas cuatrocienegasensis</name>
    <dbReference type="NCBI Taxonomy" id="543360"/>
    <lineage>
        <taxon>Bacteria</taxon>
        <taxon>Pseudomonadati</taxon>
        <taxon>Pseudomonadota</taxon>
        <taxon>Gammaproteobacteria</taxon>
        <taxon>Pseudomonadales</taxon>
        <taxon>Pseudomonadaceae</taxon>
        <taxon>Pseudomonas</taxon>
    </lineage>
</organism>
<dbReference type="RefSeq" id="WP_167362832.1">
    <property type="nucleotide sequence ID" value="NZ_FOFP01000028.1"/>
</dbReference>
<protein>
    <submittedName>
        <fullName evidence="1">Uncharacterized protein</fullName>
    </submittedName>
</protein>
<dbReference type="Proteomes" id="UP000198512">
    <property type="component" value="Unassembled WGS sequence"/>
</dbReference>
<gene>
    <name evidence="1" type="ORF">SAMN05216600_12845</name>
</gene>
<keyword evidence="2" id="KW-1185">Reference proteome</keyword>